<dbReference type="Proteomes" id="UP000442619">
    <property type="component" value="Unassembled WGS sequence"/>
</dbReference>
<feature type="transmembrane region" description="Helical" evidence="1">
    <location>
        <begin position="238"/>
        <end position="259"/>
    </location>
</feature>
<organism evidence="3 4">
    <name type="scientific">Sharpea porci</name>
    <dbReference type="NCBI Taxonomy" id="2652286"/>
    <lineage>
        <taxon>Bacteria</taxon>
        <taxon>Bacillati</taxon>
        <taxon>Bacillota</taxon>
        <taxon>Erysipelotrichia</taxon>
        <taxon>Erysipelotrichales</taxon>
        <taxon>Coprobacillaceae</taxon>
        <taxon>Sharpea</taxon>
    </lineage>
</organism>
<gene>
    <name evidence="3" type="ORF">FYJ79_09010</name>
</gene>
<reference evidence="3 4" key="1">
    <citation type="submission" date="2019-08" db="EMBL/GenBank/DDBJ databases">
        <title>In-depth cultivation of the pig gut microbiome towards novel bacterial diversity and tailored functional studies.</title>
        <authorList>
            <person name="Wylensek D."/>
            <person name="Hitch T.C.A."/>
            <person name="Clavel T."/>
        </authorList>
    </citation>
    <scope>NUCLEOTIDE SEQUENCE [LARGE SCALE GENOMIC DNA]</scope>
    <source>
        <strain evidence="3 4">CA-Schmier-601-WT-3</strain>
    </source>
</reference>
<keyword evidence="1" id="KW-0472">Membrane</keyword>
<dbReference type="RefSeq" id="WP_154517180.1">
    <property type="nucleotide sequence ID" value="NZ_VUNM01000022.1"/>
</dbReference>
<keyword evidence="1" id="KW-1133">Transmembrane helix</keyword>
<keyword evidence="1" id="KW-0812">Transmembrane</keyword>
<evidence type="ECO:0000256" key="1">
    <source>
        <dbReference type="SAM" id="Phobius"/>
    </source>
</evidence>
<dbReference type="PANTHER" id="PTHR40448">
    <property type="entry name" value="TWO-COMPONENT SENSOR HISTIDINE KINASE"/>
    <property type="match status" value="1"/>
</dbReference>
<dbReference type="EMBL" id="VUNM01000022">
    <property type="protein sequence ID" value="MST89706.1"/>
    <property type="molecule type" value="Genomic_DNA"/>
</dbReference>
<feature type="transmembrane region" description="Helical" evidence="1">
    <location>
        <begin position="297"/>
        <end position="319"/>
    </location>
</feature>
<dbReference type="Pfam" id="PF14501">
    <property type="entry name" value="HATPase_c_5"/>
    <property type="match status" value="1"/>
</dbReference>
<protein>
    <submittedName>
        <fullName evidence="3">GHKL domain-containing protein</fullName>
    </submittedName>
</protein>
<evidence type="ECO:0000313" key="3">
    <source>
        <dbReference type="EMBL" id="MST89706.1"/>
    </source>
</evidence>
<feature type="domain" description="Sensor histidine kinase NatK-like C-terminal" evidence="2">
    <location>
        <begin position="507"/>
        <end position="605"/>
    </location>
</feature>
<dbReference type="AlphaFoldDB" id="A0A844FVV3"/>
<dbReference type="PANTHER" id="PTHR40448:SF1">
    <property type="entry name" value="TWO-COMPONENT SENSOR HISTIDINE KINASE"/>
    <property type="match status" value="1"/>
</dbReference>
<sequence>MMKEKWTKRLFIGLIIALFFVELILGFYGYQNIDFHKNHHHLISNAQMYYRGKKHNVQLPYILQDTDQDEKVIVTFTVHGKLGDMLLFKSNYSPIKIYADKKLIYSYGSRDERPPFMKDPAKLVNSVVLPFYANQTQLQVRVEYQTLNGRDSLKLEHFFVGKRDALAHYLAIHAGLSRGLSIYALTVGILLVVFSLFIKYNVPEKRIFYSGVFIFLMSLWQYGQNDLTLYIRQNMNLMYLLSYSALFFFMVPFISFMMVQFQERGHDILITLKYINALSAITAIILQLLGILSFHTIYYYFVILEFLTLTFIVFVVIYYTFTDRRKDDGLFALLTFNLWTFAVIDLVLRIYDPTYSLSLITIGTNIILVLLFLYLQHVSNNMIKDNQKAISLANDLHQLEISIDAQRKHNDILIAHENEVRRQRHDLRHHIVSIKQLADEGKIEEIQSYINNLSQTIPSNNIKDFCDNQVANALLSYYYEEAHKNGIKIDIQVQISSHNEHIADNVICIIIGNLLENAMEACQRIQNGDKYIIFKSMIQGQFLIFTMDNTFDGNIRMKDDRFVSAKVADGSRIGIGLRSVMEIAHQYNGDGEFKAEGTIFHSSVYLER</sequence>
<accession>A0A844FVV3</accession>
<dbReference type="SUPFAM" id="SSF55874">
    <property type="entry name" value="ATPase domain of HSP90 chaperone/DNA topoisomerase II/histidine kinase"/>
    <property type="match status" value="1"/>
</dbReference>
<name>A0A844FVV3_9FIRM</name>
<dbReference type="InterPro" id="IPR032834">
    <property type="entry name" value="NatK-like_C"/>
</dbReference>
<feature type="transmembrane region" description="Helical" evidence="1">
    <location>
        <begin position="180"/>
        <end position="200"/>
    </location>
</feature>
<feature type="transmembrane region" description="Helical" evidence="1">
    <location>
        <begin position="207"/>
        <end position="223"/>
    </location>
</feature>
<dbReference type="GO" id="GO:0042802">
    <property type="term" value="F:identical protein binding"/>
    <property type="evidence" value="ECO:0007669"/>
    <property type="project" value="TreeGrafter"/>
</dbReference>
<proteinExistence type="predicted"/>
<feature type="transmembrane region" description="Helical" evidence="1">
    <location>
        <begin position="357"/>
        <end position="375"/>
    </location>
</feature>
<evidence type="ECO:0000313" key="4">
    <source>
        <dbReference type="Proteomes" id="UP000442619"/>
    </source>
</evidence>
<dbReference type="InterPro" id="IPR036890">
    <property type="entry name" value="HATPase_C_sf"/>
</dbReference>
<evidence type="ECO:0000259" key="2">
    <source>
        <dbReference type="Pfam" id="PF14501"/>
    </source>
</evidence>
<keyword evidence="4" id="KW-1185">Reference proteome</keyword>
<comment type="caution">
    <text evidence="3">The sequence shown here is derived from an EMBL/GenBank/DDBJ whole genome shotgun (WGS) entry which is preliminary data.</text>
</comment>
<dbReference type="Gene3D" id="3.30.565.10">
    <property type="entry name" value="Histidine kinase-like ATPase, C-terminal domain"/>
    <property type="match status" value="1"/>
</dbReference>
<feature type="transmembrane region" description="Helical" evidence="1">
    <location>
        <begin position="331"/>
        <end position="351"/>
    </location>
</feature>
<dbReference type="CDD" id="cd16935">
    <property type="entry name" value="HATPase_AgrC-ComD-like"/>
    <property type="match status" value="1"/>
</dbReference>
<feature type="transmembrane region" description="Helical" evidence="1">
    <location>
        <begin position="271"/>
        <end position="291"/>
    </location>
</feature>